<reference evidence="2" key="1">
    <citation type="submission" date="2014-09" db="EMBL/GenBank/DDBJ databases">
        <authorList>
            <person name="Mudge J."/>
            <person name="Ramaraj T."/>
            <person name="Lindquist I.E."/>
            <person name="Bharti A.K."/>
            <person name="Sundararajan A."/>
            <person name="Cameron C.T."/>
            <person name="Woodward J.E."/>
            <person name="May G.D."/>
            <person name="Brubaker C."/>
            <person name="Broadhvest J."/>
            <person name="Wilkins T.A."/>
        </authorList>
    </citation>
    <scope>NUCLEOTIDE SEQUENCE</scope>
    <source>
        <strain evidence="2">cv. AKA8401</strain>
    </source>
</reference>
<gene>
    <name evidence="1" type="ORF">F383_30774</name>
</gene>
<dbReference type="EMBL" id="JRRC01430430">
    <property type="protein sequence ID" value="KHG05446.1"/>
    <property type="molecule type" value="Genomic_DNA"/>
</dbReference>
<protein>
    <submittedName>
        <fullName evidence="1">Uncharacterized protein</fullName>
    </submittedName>
</protein>
<comment type="caution">
    <text evidence="1">The sequence shown here is derived from an EMBL/GenBank/DDBJ whole genome shotgun (WGS) entry which is preliminary data.</text>
</comment>
<keyword evidence="2" id="KW-1185">Reference proteome</keyword>
<dbReference type="AlphaFoldDB" id="A0A0B0N2Q3"/>
<accession>A0A0B0N2Q3</accession>
<evidence type="ECO:0000313" key="2">
    <source>
        <dbReference type="Proteomes" id="UP000032142"/>
    </source>
</evidence>
<dbReference type="Proteomes" id="UP000032142">
    <property type="component" value="Unassembled WGS sequence"/>
</dbReference>
<sequence>MPCALALGNKSTSTLSDEAYLIMYTSSALNCDIFCKGDKHKNACLIEFGVFYLCLLVRKWMISNFLLLNI</sequence>
<organism evidence="1 2">
    <name type="scientific">Gossypium arboreum</name>
    <name type="common">Tree cotton</name>
    <name type="synonym">Gossypium nanking</name>
    <dbReference type="NCBI Taxonomy" id="29729"/>
    <lineage>
        <taxon>Eukaryota</taxon>
        <taxon>Viridiplantae</taxon>
        <taxon>Streptophyta</taxon>
        <taxon>Embryophyta</taxon>
        <taxon>Tracheophyta</taxon>
        <taxon>Spermatophyta</taxon>
        <taxon>Magnoliopsida</taxon>
        <taxon>eudicotyledons</taxon>
        <taxon>Gunneridae</taxon>
        <taxon>Pentapetalae</taxon>
        <taxon>rosids</taxon>
        <taxon>malvids</taxon>
        <taxon>Malvales</taxon>
        <taxon>Malvaceae</taxon>
        <taxon>Malvoideae</taxon>
        <taxon>Gossypium</taxon>
    </lineage>
</organism>
<name>A0A0B0N2Q3_GOSAR</name>
<evidence type="ECO:0000313" key="1">
    <source>
        <dbReference type="EMBL" id="KHG05446.1"/>
    </source>
</evidence>
<proteinExistence type="predicted"/>